<dbReference type="SUPFAM" id="SSF46785">
    <property type="entry name" value="Winged helix' DNA-binding domain"/>
    <property type="match status" value="1"/>
</dbReference>
<dbReference type="PROSITE" id="PS51118">
    <property type="entry name" value="HTH_HXLR"/>
    <property type="match status" value="1"/>
</dbReference>
<evidence type="ECO:0000259" key="4">
    <source>
        <dbReference type="PROSITE" id="PS51118"/>
    </source>
</evidence>
<keyword evidence="2" id="KW-0238">DNA-binding</keyword>
<keyword evidence="3" id="KW-0804">Transcription</keyword>
<protein>
    <submittedName>
        <fullName evidence="5">Transcriptional regulator</fullName>
    </submittedName>
</protein>
<feature type="domain" description="HTH hxlR-type" evidence="4">
    <location>
        <begin position="18"/>
        <end position="126"/>
    </location>
</feature>
<dbReference type="AlphaFoldDB" id="A0A316W9X3"/>
<dbReference type="InterPro" id="IPR036390">
    <property type="entry name" value="WH_DNA-bd_sf"/>
</dbReference>
<accession>A0A316W9X3</accession>
<proteinExistence type="predicted"/>
<dbReference type="PANTHER" id="PTHR33204">
    <property type="entry name" value="TRANSCRIPTIONAL REGULATOR, MARR FAMILY"/>
    <property type="match status" value="1"/>
</dbReference>
<comment type="caution">
    <text evidence="5">The sequence shown here is derived from an EMBL/GenBank/DDBJ whole genome shotgun (WGS) entry which is preliminary data.</text>
</comment>
<name>A0A316W9X3_9FLAO</name>
<dbReference type="PANTHER" id="PTHR33204:SF39">
    <property type="entry name" value="TRANSCRIPTIONAL REGULATORY PROTEIN"/>
    <property type="match status" value="1"/>
</dbReference>
<evidence type="ECO:0000313" key="5">
    <source>
        <dbReference type="EMBL" id="PWN58145.1"/>
    </source>
</evidence>
<gene>
    <name evidence="5" type="ORF">C1634_024540</name>
</gene>
<dbReference type="RefSeq" id="WP_103235070.1">
    <property type="nucleotide sequence ID" value="NZ_PPEG02000013.1"/>
</dbReference>
<evidence type="ECO:0000256" key="3">
    <source>
        <dbReference type="ARBA" id="ARBA00023163"/>
    </source>
</evidence>
<dbReference type="GO" id="GO:0003677">
    <property type="term" value="F:DNA binding"/>
    <property type="evidence" value="ECO:0007669"/>
    <property type="project" value="UniProtKB-KW"/>
</dbReference>
<organism evidence="5 6">
    <name type="scientific">Chryseobacterium viscerum</name>
    <dbReference type="NCBI Taxonomy" id="1037377"/>
    <lineage>
        <taxon>Bacteria</taxon>
        <taxon>Pseudomonadati</taxon>
        <taxon>Bacteroidota</taxon>
        <taxon>Flavobacteriia</taxon>
        <taxon>Flavobacteriales</taxon>
        <taxon>Weeksellaceae</taxon>
        <taxon>Chryseobacterium group</taxon>
        <taxon>Chryseobacterium</taxon>
    </lineage>
</organism>
<sequence length="137" mass="16036">MDRLMTDAEIEEAWEDICKVLNKDQDELKRDILNHVGNKWSLFVLHALGIDGKMRFSNLENHINGISQRMLTKCLRELERDGLISRSVYPEVPPRVEYELTTLGRGLLVQVTPLWFWIARHKTELNNARANYIKYIG</sequence>
<evidence type="ECO:0000256" key="2">
    <source>
        <dbReference type="ARBA" id="ARBA00023125"/>
    </source>
</evidence>
<dbReference type="EMBL" id="PPEG02000013">
    <property type="protein sequence ID" value="PWN58145.1"/>
    <property type="molecule type" value="Genomic_DNA"/>
</dbReference>
<dbReference type="InterPro" id="IPR036388">
    <property type="entry name" value="WH-like_DNA-bd_sf"/>
</dbReference>
<evidence type="ECO:0000313" key="6">
    <source>
        <dbReference type="Proteomes" id="UP000236413"/>
    </source>
</evidence>
<dbReference type="InterPro" id="IPR002577">
    <property type="entry name" value="HTH_HxlR"/>
</dbReference>
<dbReference type="Pfam" id="PF01638">
    <property type="entry name" value="HxlR"/>
    <property type="match status" value="1"/>
</dbReference>
<dbReference type="Gene3D" id="1.10.10.10">
    <property type="entry name" value="Winged helix-like DNA-binding domain superfamily/Winged helix DNA-binding domain"/>
    <property type="match status" value="1"/>
</dbReference>
<reference evidence="5 6" key="1">
    <citation type="submission" date="2018-04" db="EMBL/GenBank/DDBJ databases">
        <title>Chryseobacterium oncorhynchi 701B-08T from rainbow trout, and Chryseobacterium viscerum 687B-08T from diseased fish.</title>
        <authorList>
            <person name="Jeong J.-J."/>
            <person name="Lee Y.J."/>
            <person name="Pathiraja D."/>
            <person name="Park B."/>
            <person name="Choi I.-G."/>
            <person name="Kim K.D."/>
        </authorList>
    </citation>
    <scope>NUCLEOTIDE SEQUENCE [LARGE SCALE GENOMIC DNA]</scope>
    <source>
        <strain evidence="5 6">687B-08</strain>
    </source>
</reference>
<keyword evidence="1" id="KW-0805">Transcription regulation</keyword>
<dbReference type="Proteomes" id="UP000236413">
    <property type="component" value="Unassembled WGS sequence"/>
</dbReference>
<evidence type="ECO:0000256" key="1">
    <source>
        <dbReference type="ARBA" id="ARBA00023015"/>
    </source>
</evidence>